<dbReference type="InterPro" id="IPR051551">
    <property type="entry name" value="Autotransporter_adhesion"/>
</dbReference>
<protein>
    <submittedName>
        <fullName evidence="3">Autotransporter outer membrane beta-barrel domain-containing protein</fullName>
    </submittedName>
</protein>
<keyword evidence="1" id="KW-0732">Signal</keyword>
<dbReference type="SMART" id="SM00869">
    <property type="entry name" value="Autotransporter"/>
    <property type="match status" value="1"/>
</dbReference>
<dbReference type="InterPro" id="IPR003991">
    <property type="entry name" value="Pertactin_virulence_factor"/>
</dbReference>
<dbReference type="PANTHER" id="PTHR35037">
    <property type="entry name" value="C-TERMINAL REGION OF AIDA-LIKE PROTEIN"/>
    <property type="match status" value="1"/>
</dbReference>
<dbReference type="SUPFAM" id="SSF51126">
    <property type="entry name" value="Pectin lyase-like"/>
    <property type="match status" value="1"/>
</dbReference>
<dbReference type="PRINTS" id="PR01484">
    <property type="entry name" value="PRTACTNFAMLY"/>
</dbReference>
<dbReference type="InterPro" id="IPR036709">
    <property type="entry name" value="Autotransporte_beta_dom_sf"/>
</dbReference>
<dbReference type="InterPro" id="IPR043990">
    <property type="entry name" value="AC_1"/>
</dbReference>
<dbReference type="Pfam" id="PF18883">
    <property type="entry name" value="AC_1"/>
    <property type="match status" value="1"/>
</dbReference>
<feature type="chain" id="PRO_5044758317" evidence="1">
    <location>
        <begin position="26"/>
        <end position="930"/>
    </location>
</feature>
<comment type="caution">
    <text evidence="3">The sequence shown here is derived from an EMBL/GenBank/DDBJ whole genome shotgun (WGS) entry which is preliminary data.</text>
</comment>
<reference evidence="3 4" key="1">
    <citation type="submission" date="2019-02" db="EMBL/GenBank/DDBJ databases">
        <title>Comparative genomic analysis of the Hafnia genus genomes.</title>
        <authorList>
            <person name="Zhiqiu Y."/>
            <person name="Chao Y."/>
            <person name="Yuhui D."/>
            <person name="Di H."/>
            <person name="Bin L."/>
        </authorList>
    </citation>
    <scope>NUCLEOTIDE SEQUENCE [LARGE SCALE GENOMIC DNA]</scope>
    <source>
        <strain evidence="3 4">PCM_1210</strain>
    </source>
</reference>
<dbReference type="Pfam" id="PF03797">
    <property type="entry name" value="Autotransporter"/>
    <property type="match status" value="1"/>
</dbReference>
<dbReference type="SUPFAM" id="SSF103515">
    <property type="entry name" value="Autotransporter"/>
    <property type="match status" value="1"/>
</dbReference>
<dbReference type="Gene3D" id="2.160.20.20">
    <property type="match status" value="1"/>
</dbReference>
<dbReference type="InterPro" id="IPR012332">
    <property type="entry name" value="Autotransporter_pectin_lyase_C"/>
</dbReference>
<organism evidence="3 4">
    <name type="scientific">Hafnia alvei</name>
    <dbReference type="NCBI Taxonomy" id="569"/>
    <lineage>
        <taxon>Bacteria</taxon>
        <taxon>Pseudomonadati</taxon>
        <taxon>Pseudomonadota</taxon>
        <taxon>Gammaproteobacteria</taxon>
        <taxon>Enterobacterales</taxon>
        <taxon>Hafniaceae</taxon>
        <taxon>Hafnia</taxon>
    </lineage>
</organism>
<evidence type="ECO:0000313" key="3">
    <source>
        <dbReference type="EMBL" id="TBL69439.1"/>
    </source>
</evidence>
<dbReference type="AlphaFoldDB" id="A0ABD7Q6W3"/>
<dbReference type="PROSITE" id="PS51208">
    <property type="entry name" value="AUTOTRANSPORTER"/>
    <property type="match status" value="1"/>
</dbReference>
<evidence type="ECO:0000313" key="4">
    <source>
        <dbReference type="Proteomes" id="UP000291600"/>
    </source>
</evidence>
<accession>A0ABD7Q6W3</accession>
<evidence type="ECO:0000259" key="2">
    <source>
        <dbReference type="PROSITE" id="PS51208"/>
    </source>
</evidence>
<evidence type="ECO:0000256" key="1">
    <source>
        <dbReference type="SAM" id="SignalP"/>
    </source>
</evidence>
<dbReference type="PANTHER" id="PTHR35037:SF2">
    <property type="match status" value="1"/>
</dbReference>
<dbReference type="InterPro" id="IPR011050">
    <property type="entry name" value="Pectin_lyase_fold/virulence"/>
</dbReference>
<dbReference type="RefSeq" id="WP_130970450.1">
    <property type="nucleotide sequence ID" value="NZ_SITJ01000052.1"/>
</dbReference>
<dbReference type="Gene3D" id="2.40.128.130">
    <property type="entry name" value="Autotransporter beta-domain"/>
    <property type="match status" value="1"/>
</dbReference>
<gene>
    <name evidence="3" type="ORF">EYY96_03860</name>
</gene>
<dbReference type="EMBL" id="SITJ01000052">
    <property type="protein sequence ID" value="TBL69439.1"/>
    <property type="molecule type" value="Genomic_DNA"/>
</dbReference>
<dbReference type="InterPro" id="IPR005546">
    <property type="entry name" value="Autotransporte_beta"/>
</dbReference>
<name>A0ABD7Q6W3_HAFAL</name>
<proteinExistence type="predicted"/>
<feature type="domain" description="Autotransporter" evidence="2">
    <location>
        <begin position="664"/>
        <end position="930"/>
    </location>
</feature>
<dbReference type="InterPro" id="IPR006315">
    <property type="entry name" value="OM_autotransptr_brl_dom"/>
</dbReference>
<dbReference type="NCBIfam" id="TIGR01414">
    <property type="entry name" value="autotrans_barl"/>
    <property type="match status" value="1"/>
</dbReference>
<dbReference type="Proteomes" id="UP000291600">
    <property type="component" value="Unassembled WGS sequence"/>
</dbReference>
<feature type="signal peptide" evidence="1">
    <location>
        <begin position="1"/>
        <end position="25"/>
    </location>
</feature>
<sequence length="930" mass="99933">MSSWKKKTALSRLALACSMAIAAQAAVAATNDISGTAYETFVHDPIAYSNHIGYTGYVGWDHDADGYYNGNIYPVINKAVVNGVVSTYYLDDGVDGTANTLNISNSTIHGMITSQCMTVECTDGDYNRDYYQDTLQLTVDNSTIDDTYEHYDYDVTTDGVRDHDTYNTYGLGNAITLGQEANVVIQNNSHVAGITLGQGYWWDDGVTNSPEIFTDTLTVKDSVVTSGAYSELDKDGFYGQSARPSDYSSSAYLNKDDVALAVIANPNSDNSMQTTATFDHSTLTGDVIFSSNFDQNFYVHGYDSNGDGVRDTNGWDDQDSLSLKLDNGSKWVGAAASLRMVDSDGNGVYDSYARGTDATGDLYDYAANSIWPQSTYSYDDPTTAVDESGYLVGTSVYQSGLFDVTLDHGSEWDTRKASNIDTLTVNNGSQVNVENSSLLADSITLNNSSSMQIGDTGGVASDSLNINSGSQVKLTEETAALYANTITVTNGGELNLGLGQTDTHSLILSDGGILNVGSREYVLNSDMGNTRYVTNDVNATGYDHGVVAINSDGHLAVNGDVSGNYNVRIDNATGKGSIADYKDKEVIRVYDNNTDTHATFTAGNKADLGAYTYEAQQRGDTVVLNQRELTDAANMALSIPSANANIWHMEQDTLERRQTQTRDSVGDAGGAWVSYFGGHVNADGGAVNYDQDINGVMIGVDKVIDGNYANWLIGMSAGFAKGDVSDHSGSVDQDSQSARIYSSAKFDNNIFLDSSLSYAHYSNDLDADMSNGDHTSGSTSNDGWGFGLKLGYDIALDTQGKLSPYASVSGLFMDSDSYRTSNGMAVNDQSYDSMRYEAGINADYRFDYANEQSLTPYFNLAYVYDDAGSNDGKINGDKIDNGQGGSAVRVGAGGQFNFTKNFSTYAGYSYLGGSDVDQPWALNAGVKYSW</sequence>